<evidence type="ECO:0000313" key="2">
    <source>
        <dbReference type="Proteomes" id="UP000683925"/>
    </source>
</evidence>
<gene>
    <name evidence="1" type="ORF">POCTA_138.1.T0170167</name>
</gene>
<reference evidence="1" key="1">
    <citation type="submission" date="2021-01" db="EMBL/GenBank/DDBJ databases">
        <authorList>
            <consortium name="Genoscope - CEA"/>
            <person name="William W."/>
        </authorList>
    </citation>
    <scope>NUCLEOTIDE SEQUENCE</scope>
</reference>
<protein>
    <submittedName>
        <fullName evidence="1">Uncharacterized protein</fullName>
    </submittedName>
</protein>
<name>A0A8S1T2V9_PAROT</name>
<dbReference type="EMBL" id="CAJJDP010000017">
    <property type="protein sequence ID" value="CAD8145314.1"/>
    <property type="molecule type" value="Genomic_DNA"/>
</dbReference>
<proteinExistence type="predicted"/>
<evidence type="ECO:0000313" key="1">
    <source>
        <dbReference type="EMBL" id="CAD8145314.1"/>
    </source>
</evidence>
<dbReference type="Proteomes" id="UP000683925">
    <property type="component" value="Unassembled WGS sequence"/>
</dbReference>
<accession>A0A8S1T2V9</accession>
<organism evidence="1 2">
    <name type="scientific">Paramecium octaurelia</name>
    <dbReference type="NCBI Taxonomy" id="43137"/>
    <lineage>
        <taxon>Eukaryota</taxon>
        <taxon>Sar</taxon>
        <taxon>Alveolata</taxon>
        <taxon>Ciliophora</taxon>
        <taxon>Intramacronucleata</taxon>
        <taxon>Oligohymenophorea</taxon>
        <taxon>Peniculida</taxon>
        <taxon>Parameciidae</taxon>
        <taxon>Paramecium</taxon>
    </lineage>
</organism>
<dbReference type="AlphaFoldDB" id="A0A8S1T2V9"/>
<keyword evidence="2" id="KW-1185">Reference proteome</keyword>
<sequence length="65" mass="7772">MDPMVVQQKNLEIYLKIQMNKLKKISENQNQKGSALETTQDRITQKRRQITIYIEYQTQVSFLLI</sequence>
<comment type="caution">
    <text evidence="1">The sequence shown here is derived from an EMBL/GenBank/DDBJ whole genome shotgun (WGS) entry which is preliminary data.</text>
</comment>